<dbReference type="SUPFAM" id="SSF54001">
    <property type="entry name" value="Cysteine proteinases"/>
    <property type="match status" value="1"/>
</dbReference>
<proteinExistence type="inferred from homology"/>
<dbReference type="GO" id="GO:0008234">
    <property type="term" value="F:cysteine-type peptidase activity"/>
    <property type="evidence" value="ECO:0007669"/>
    <property type="project" value="UniProtKB-KW"/>
</dbReference>
<keyword evidence="2" id="KW-0645">Protease</keyword>
<dbReference type="Gene3D" id="3.90.1720.10">
    <property type="entry name" value="endopeptidase domain like (from Nostoc punctiforme)"/>
    <property type="match status" value="1"/>
</dbReference>
<dbReference type="PATRIC" id="fig|999437.3.peg.11"/>
<feature type="domain" description="NlpC/P60" evidence="5">
    <location>
        <begin position="1"/>
        <end position="133"/>
    </location>
</feature>
<gene>
    <name evidence="8" type="ORF">HMPREF9733_00011</name>
    <name evidence="7" type="ORF">HMPREF9733_02584</name>
    <name evidence="6" type="ORF">HMPREF9733_02724</name>
</gene>
<dbReference type="GO" id="GO:0006508">
    <property type="term" value="P:proteolysis"/>
    <property type="evidence" value="ECO:0007669"/>
    <property type="project" value="UniProtKB-KW"/>
</dbReference>
<comment type="similarity">
    <text evidence="1">Belongs to the peptidase C40 family.</text>
</comment>
<sequence length="142" mass="16022">MLAPWVKKYIGIPFLSNGRDKTACDCYGLLYLVYKNEFDTELPRLLSDYKNACNVKETKEIFKINKPLIAGEKLDTPEIGDVVLLNYRGLPSHIGIYAGDGFILHTTEKSGSVLQKLGSPEIRGRVEGYYRVNKNYRKGSSL</sequence>
<evidence type="ECO:0000256" key="4">
    <source>
        <dbReference type="ARBA" id="ARBA00022807"/>
    </source>
</evidence>
<dbReference type="OrthoDB" id="363232at2"/>
<dbReference type="RefSeq" id="WP_010692283.1">
    <property type="nucleotide sequence ID" value="NZ_KB442453.1"/>
</dbReference>
<dbReference type="PROSITE" id="PS51935">
    <property type="entry name" value="NLPC_P60"/>
    <property type="match status" value="1"/>
</dbReference>
<dbReference type="InterPro" id="IPR000064">
    <property type="entry name" value="NLP_P60_dom"/>
</dbReference>
<name>M2C5F0_TREDN</name>
<evidence type="ECO:0000313" key="8">
    <source>
        <dbReference type="EMBL" id="EMB28863.1"/>
    </source>
</evidence>
<comment type="caution">
    <text evidence="8">The sequence shown here is derived from an EMBL/GenBank/DDBJ whole genome shotgun (WGS) entry which is preliminary data.</text>
</comment>
<keyword evidence="4" id="KW-0788">Thiol protease</keyword>
<evidence type="ECO:0000259" key="5">
    <source>
        <dbReference type="PROSITE" id="PS51935"/>
    </source>
</evidence>
<dbReference type="AlphaFoldDB" id="M2C5F0"/>
<evidence type="ECO:0000313" key="6">
    <source>
        <dbReference type="EMBL" id="EMB19286.1"/>
    </source>
</evidence>
<dbReference type="EMBL" id="AGDZ01000001">
    <property type="protein sequence ID" value="EMB28863.1"/>
    <property type="molecule type" value="Genomic_DNA"/>
</dbReference>
<evidence type="ECO:0000256" key="3">
    <source>
        <dbReference type="ARBA" id="ARBA00022801"/>
    </source>
</evidence>
<evidence type="ECO:0000256" key="1">
    <source>
        <dbReference type="ARBA" id="ARBA00007074"/>
    </source>
</evidence>
<dbReference type="Proteomes" id="UP000016183">
    <property type="component" value="Unassembled WGS sequence"/>
</dbReference>
<dbReference type="InterPro" id="IPR038765">
    <property type="entry name" value="Papain-like_cys_pep_sf"/>
</dbReference>
<evidence type="ECO:0000256" key="2">
    <source>
        <dbReference type="ARBA" id="ARBA00022670"/>
    </source>
</evidence>
<keyword evidence="3" id="KW-0378">Hydrolase</keyword>
<dbReference type="EMBL" id="AGDZ01000037">
    <property type="protein sequence ID" value="EMB20028.1"/>
    <property type="molecule type" value="Genomic_DNA"/>
</dbReference>
<dbReference type="HOGENOM" id="CLU_153713_1_0_12"/>
<accession>M2C5F0</accession>
<organism evidence="8 9">
    <name type="scientific">Treponema denticola SP33</name>
    <dbReference type="NCBI Taxonomy" id="999437"/>
    <lineage>
        <taxon>Bacteria</taxon>
        <taxon>Pseudomonadati</taxon>
        <taxon>Spirochaetota</taxon>
        <taxon>Spirochaetia</taxon>
        <taxon>Spirochaetales</taxon>
        <taxon>Treponemataceae</taxon>
        <taxon>Treponema</taxon>
    </lineage>
</organism>
<evidence type="ECO:0000313" key="9">
    <source>
        <dbReference type="Proteomes" id="UP000016183"/>
    </source>
</evidence>
<dbReference type="Pfam" id="PF00877">
    <property type="entry name" value="NLPC_P60"/>
    <property type="match status" value="1"/>
</dbReference>
<reference evidence="8 9" key="1">
    <citation type="submission" date="2012-01" db="EMBL/GenBank/DDBJ databases">
        <title>The Genome Sequence of Treponema denticola SP33.</title>
        <authorList>
            <consortium name="The Broad Institute Genome Sequencing Platform"/>
            <person name="Earl A."/>
            <person name="Ward D."/>
            <person name="Feldgarden M."/>
            <person name="Gevers D."/>
            <person name="Blanton J.M."/>
            <person name="Fenno C.J."/>
            <person name="Baranova O.V."/>
            <person name="Mathney J."/>
            <person name="Dewhirst F.E."/>
            <person name="Izard J."/>
            <person name="Young S.K."/>
            <person name="Zeng Q."/>
            <person name="Gargeya S."/>
            <person name="Fitzgerald M."/>
            <person name="Haas B."/>
            <person name="Abouelleil A."/>
            <person name="Alvarado L."/>
            <person name="Arachchi H.M."/>
            <person name="Berlin A."/>
            <person name="Chapman S.B."/>
            <person name="Gearin G."/>
            <person name="Goldberg J."/>
            <person name="Griggs A."/>
            <person name="Gujja S."/>
            <person name="Hansen M."/>
            <person name="Heiman D."/>
            <person name="Howarth C."/>
            <person name="Larimer J."/>
            <person name="Lui A."/>
            <person name="MacDonald P.J.P."/>
            <person name="McCowen C."/>
            <person name="Montmayeur A."/>
            <person name="Murphy C."/>
            <person name="Neiman D."/>
            <person name="Pearson M."/>
            <person name="Priest M."/>
            <person name="Roberts A."/>
            <person name="Saif S."/>
            <person name="Shea T."/>
            <person name="Sisk P."/>
            <person name="Stolte C."/>
            <person name="Sykes S."/>
            <person name="Wortman J."/>
            <person name="Nusbaum C."/>
            <person name="Birren B."/>
        </authorList>
    </citation>
    <scope>NUCLEOTIDE SEQUENCE [LARGE SCALE GENOMIC DNA]</scope>
    <source>
        <strain evidence="8 9">SP33</strain>
    </source>
</reference>
<evidence type="ECO:0000313" key="7">
    <source>
        <dbReference type="EMBL" id="EMB20028.1"/>
    </source>
</evidence>
<dbReference type="EMBL" id="AGDZ01000040">
    <property type="protein sequence ID" value="EMB19286.1"/>
    <property type="molecule type" value="Genomic_DNA"/>
</dbReference>
<protein>
    <recommendedName>
        <fullName evidence="5">NlpC/P60 domain-containing protein</fullName>
    </recommendedName>
</protein>